<comment type="caution">
    <text evidence="1">The sequence shown here is derived from an EMBL/GenBank/DDBJ whole genome shotgun (WGS) entry which is preliminary data.</text>
</comment>
<proteinExistence type="predicted"/>
<name>A0A7X6RZP1_9MYCO</name>
<gene>
    <name evidence="1" type="ORF">HGA11_29055</name>
</gene>
<protein>
    <recommendedName>
        <fullName evidence="3">Phospholipase D-like domain-containing protein</fullName>
    </recommendedName>
</protein>
<dbReference type="EMBL" id="JAAXPJ010000015">
    <property type="protein sequence ID" value="NKZ15025.1"/>
    <property type="molecule type" value="Genomic_DNA"/>
</dbReference>
<evidence type="ECO:0008006" key="3">
    <source>
        <dbReference type="Google" id="ProtNLM"/>
    </source>
</evidence>
<dbReference type="AlphaFoldDB" id="A0A7X6RZP1"/>
<accession>A0A7X6RZP1</accession>
<dbReference type="Proteomes" id="UP000518188">
    <property type="component" value="Unassembled WGS sequence"/>
</dbReference>
<reference evidence="1 2" key="1">
    <citation type="submission" date="2020-04" db="EMBL/GenBank/DDBJ databases">
        <title>MicrobeNet Type strains.</title>
        <authorList>
            <person name="Nicholson A.C."/>
        </authorList>
    </citation>
    <scope>NUCLEOTIDE SEQUENCE [LARGE SCALE GENOMIC DNA]</scope>
    <source>
        <strain evidence="1 2">ATCC 700731</strain>
    </source>
</reference>
<sequence length="248" mass="27889">MVDGLCELLDEHLAVERVKGARWPAAIGCVPWLGSREVADRLAQMWSCIVVDKNEVGIVPDQLINGRRRMPNTALRLGRHRPDDFPADEEDLVLSGEEPRYEYGVGPVRVYGWRQQQPPVTKPLLHTKLLVLGEIQRWVIDPGDAPSFEETHFIPQQVWCGSANWSNTSRLHLELGMACTDDQLVYHATDFIRSLITDSEPISTQAAGPEPSLVYIEEPGPTSDEIAQWEAYRAEARADESDPDDDDH</sequence>
<evidence type="ECO:0000313" key="2">
    <source>
        <dbReference type="Proteomes" id="UP000518188"/>
    </source>
</evidence>
<organism evidence="1 2">
    <name type="scientific">Mycolicibacterium septicum DSM 44393</name>
    <dbReference type="NCBI Taxonomy" id="1341646"/>
    <lineage>
        <taxon>Bacteria</taxon>
        <taxon>Bacillati</taxon>
        <taxon>Actinomycetota</taxon>
        <taxon>Actinomycetes</taxon>
        <taxon>Mycobacteriales</taxon>
        <taxon>Mycobacteriaceae</taxon>
        <taxon>Mycolicibacterium</taxon>
    </lineage>
</organism>
<dbReference type="RefSeq" id="WP_131821104.1">
    <property type="nucleotide sequence ID" value="NZ_HG322954.1"/>
</dbReference>
<evidence type="ECO:0000313" key="1">
    <source>
        <dbReference type="EMBL" id="NKZ15025.1"/>
    </source>
</evidence>